<reference evidence="3" key="1">
    <citation type="submission" date="2018-05" db="EMBL/GenBank/DDBJ databases">
        <authorList>
            <person name="Lanie J.A."/>
            <person name="Ng W.-L."/>
            <person name="Kazmierczak K.M."/>
            <person name="Andrzejewski T.M."/>
            <person name="Davidsen T.M."/>
            <person name="Wayne K.J."/>
            <person name="Tettelin H."/>
            <person name="Glass J.I."/>
            <person name="Rusch D."/>
            <person name="Podicherti R."/>
            <person name="Tsui H.-C.T."/>
            <person name="Winkler M.E."/>
        </authorList>
    </citation>
    <scope>NUCLEOTIDE SEQUENCE</scope>
</reference>
<dbReference type="InterPro" id="IPR032812">
    <property type="entry name" value="SbsA_Ig"/>
</dbReference>
<gene>
    <name evidence="3" type="ORF">METZ01_LOCUS167190</name>
</gene>
<dbReference type="Pfam" id="PF13205">
    <property type="entry name" value="Big_5"/>
    <property type="match status" value="1"/>
</dbReference>
<dbReference type="InterPro" id="IPR013783">
    <property type="entry name" value="Ig-like_fold"/>
</dbReference>
<name>A0A382BKH7_9ZZZZ</name>
<dbReference type="PANTHER" id="PTHR16897:SF2">
    <property type="entry name" value="OS03G0226600 PROTEIN"/>
    <property type="match status" value="1"/>
</dbReference>
<evidence type="ECO:0000313" key="3">
    <source>
        <dbReference type="EMBL" id="SVB14336.1"/>
    </source>
</evidence>
<dbReference type="EMBL" id="UINC01030252">
    <property type="protein sequence ID" value="SVB14336.1"/>
    <property type="molecule type" value="Genomic_DNA"/>
</dbReference>
<organism evidence="3">
    <name type="scientific">marine metagenome</name>
    <dbReference type="NCBI Taxonomy" id="408172"/>
    <lineage>
        <taxon>unclassified sequences</taxon>
        <taxon>metagenomes</taxon>
        <taxon>ecological metagenomes</taxon>
    </lineage>
</organism>
<sequence length="463" mass="47725">MKQIRWIVPVFFLMSILFAQTEINQSKIEVPAGASITVPITAYICADTIKVLGTFTYYISTSVCVEPIGSGGISDIQKSAVKTISSATINGSYKIGDVIPIDISFDESVTVTGTPQLTLETGDTNAVADYASGSGSTTLTFNYTVASGHSSSDLEYVSTTALTLNDGTITDASGNASLLTLPSPGTGTSLSSTKDIVVDGIIPTLSSLSPLDGATNASPNSNFILSFSENVASGKGEFIIKDSNGGEYESISASSDKISISGNVATVNPAKDMKITTPYYVTLDSGMFKDVAGNEFVGIIGDTTWNFTTSAEADVIAPSVASAVVSDGDSVDVDTQHTTKSIIANWSGFTDEVGIASYDWGIGTTSGGTEIKDWTAVGNITTASDSTLSLTNGYTYYVSVRAVDGSGNQSDVVPSDGVTVEVAGPIPTLSSSVTTATNSSPITFTVVFSSAVTGFESTDLTIG</sequence>
<proteinExistence type="predicted"/>
<evidence type="ECO:0000259" key="2">
    <source>
        <dbReference type="Pfam" id="PF13205"/>
    </source>
</evidence>
<accession>A0A382BKH7</accession>
<protein>
    <recommendedName>
        <fullName evidence="2">SbsA Ig-like domain-containing protein</fullName>
    </recommendedName>
</protein>
<feature type="non-terminal residue" evidence="3">
    <location>
        <position position="463"/>
    </location>
</feature>
<dbReference type="Gene3D" id="2.60.40.10">
    <property type="entry name" value="Immunoglobulins"/>
    <property type="match status" value="1"/>
</dbReference>
<dbReference type="PANTHER" id="PTHR16897">
    <property type="entry name" value="OS10G0105400 PROTEIN"/>
    <property type="match status" value="1"/>
</dbReference>
<keyword evidence="1" id="KW-0732">Signal</keyword>
<evidence type="ECO:0000256" key="1">
    <source>
        <dbReference type="ARBA" id="ARBA00022729"/>
    </source>
</evidence>
<feature type="domain" description="SbsA Ig-like" evidence="2">
    <location>
        <begin position="201"/>
        <end position="309"/>
    </location>
</feature>
<dbReference type="AlphaFoldDB" id="A0A382BKH7"/>